<keyword evidence="6" id="KW-0067">ATP-binding</keyword>
<dbReference type="CDD" id="cd16040">
    <property type="entry name" value="SPRY_PRY_SNTX"/>
    <property type="match status" value="1"/>
</dbReference>
<dbReference type="Pfam" id="PF14484">
    <property type="entry name" value="FISNA"/>
    <property type="match status" value="1"/>
</dbReference>
<evidence type="ECO:0000256" key="6">
    <source>
        <dbReference type="ARBA" id="ARBA00022840"/>
    </source>
</evidence>
<comment type="subcellular location">
    <subcellularLocation>
        <location evidence="1">Cytoplasm</location>
    </subcellularLocation>
</comment>
<dbReference type="Pfam" id="PF05729">
    <property type="entry name" value="NACHT"/>
    <property type="match status" value="1"/>
</dbReference>
<feature type="domain" description="NACHT" evidence="9">
    <location>
        <begin position="169"/>
        <end position="304"/>
    </location>
</feature>
<dbReference type="Proteomes" id="UP000324632">
    <property type="component" value="Chromosome 4"/>
</dbReference>
<feature type="compositionally biased region" description="Low complexity" evidence="7">
    <location>
        <begin position="18"/>
        <end position="35"/>
    </location>
</feature>
<keyword evidence="5" id="KW-0547">Nucleotide-binding</keyword>
<accession>A0A5A9PLU8</accession>
<feature type="domain" description="B30.2/SPRY" evidence="8">
    <location>
        <begin position="777"/>
        <end position="968"/>
    </location>
</feature>
<dbReference type="GO" id="GO:0005737">
    <property type="term" value="C:cytoplasm"/>
    <property type="evidence" value="ECO:0007669"/>
    <property type="project" value="UniProtKB-SubCell"/>
</dbReference>
<dbReference type="FunFam" id="3.40.50.300:FF:000210">
    <property type="entry name" value="Si:dkey-16p6.1"/>
    <property type="match status" value="1"/>
</dbReference>
<evidence type="ECO:0000313" key="10">
    <source>
        <dbReference type="EMBL" id="KAA0721717.1"/>
    </source>
</evidence>
<feature type="region of interest" description="Disordered" evidence="7">
    <location>
        <begin position="1"/>
        <end position="53"/>
    </location>
</feature>
<evidence type="ECO:0000256" key="2">
    <source>
        <dbReference type="ARBA" id="ARBA00022490"/>
    </source>
</evidence>
<dbReference type="EMBL" id="SOYY01000004">
    <property type="protein sequence ID" value="KAA0721717.1"/>
    <property type="molecule type" value="Genomic_DNA"/>
</dbReference>
<dbReference type="PROSITE" id="PS50188">
    <property type="entry name" value="B302_SPRY"/>
    <property type="match status" value="1"/>
</dbReference>
<dbReference type="InterPro" id="IPR027417">
    <property type="entry name" value="P-loop_NTPase"/>
</dbReference>
<dbReference type="PROSITE" id="PS50837">
    <property type="entry name" value="NACHT"/>
    <property type="match status" value="1"/>
</dbReference>
<keyword evidence="3" id="KW-0433">Leucine-rich repeat</keyword>
<dbReference type="Pfam" id="PF13765">
    <property type="entry name" value="PRY"/>
    <property type="match status" value="1"/>
</dbReference>
<dbReference type="InterPro" id="IPR041075">
    <property type="entry name" value="NOD1/2_WH"/>
</dbReference>
<organism evidence="10 11">
    <name type="scientific">Triplophysa tibetana</name>
    <dbReference type="NCBI Taxonomy" id="1572043"/>
    <lineage>
        <taxon>Eukaryota</taxon>
        <taxon>Metazoa</taxon>
        <taxon>Chordata</taxon>
        <taxon>Craniata</taxon>
        <taxon>Vertebrata</taxon>
        <taxon>Euteleostomi</taxon>
        <taxon>Actinopterygii</taxon>
        <taxon>Neopterygii</taxon>
        <taxon>Teleostei</taxon>
        <taxon>Ostariophysi</taxon>
        <taxon>Cypriniformes</taxon>
        <taxon>Nemacheilidae</taxon>
        <taxon>Triplophysa</taxon>
    </lineage>
</organism>
<feature type="compositionally biased region" description="Polar residues" evidence="7">
    <location>
        <begin position="36"/>
        <end position="53"/>
    </location>
</feature>
<dbReference type="AlphaFoldDB" id="A0A5A9PLU8"/>
<dbReference type="InterPro" id="IPR043136">
    <property type="entry name" value="B30.2/SPRY_sf"/>
</dbReference>
<keyword evidence="2" id="KW-0963">Cytoplasm</keyword>
<gene>
    <name evidence="10" type="ORF">E1301_Tti021375</name>
</gene>
<protein>
    <submittedName>
        <fullName evidence="10">Stonustoxin subunit beta</fullName>
    </submittedName>
</protein>
<proteinExistence type="predicted"/>
<dbReference type="InterPro" id="IPR041267">
    <property type="entry name" value="NLRP_HD2"/>
</dbReference>
<evidence type="ECO:0000313" key="11">
    <source>
        <dbReference type="Proteomes" id="UP000324632"/>
    </source>
</evidence>
<dbReference type="SUPFAM" id="SSF52540">
    <property type="entry name" value="P-loop containing nucleoside triphosphate hydrolases"/>
    <property type="match status" value="1"/>
</dbReference>
<dbReference type="Gene3D" id="3.40.50.300">
    <property type="entry name" value="P-loop containing nucleotide triphosphate hydrolases"/>
    <property type="match status" value="1"/>
</dbReference>
<dbReference type="FunFam" id="3.80.10.10:FF:000336">
    <property type="entry name" value="Si:dkey-222h21.2"/>
    <property type="match status" value="1"/>
</dbReference>
<dbReference type="GO" id="GO:0005524">
    <property type="term" value="F:ATP binding"/>
    <property type="evidence" value="ECO:0007669"/>
    <property type="project" value="UniProtKB-KW"/>
</dbReference>
<dbReference type="SMART" id="SM00368">
    <property type="entry name" value="LRR_RI"/>
    <property type="match status" value="2"/>
</dbReference>
<keyword evidence="4" id="KW-0677">Repeat</keyword>
<dbReference type="SMART" id="SM01288">
    <property type="entry name" value="FISNA"/>
    <property type="match status" value="1"/>
</dbReference>
<dbReference type="InterPro" id="IPR001611">
    <property type="entry name" value="Leu-rich_rpt"/>
</dbReference>
<evidence type="ECO:0000256" key="5">
    <source>
        <dbReference type="ARBA" id="ARBA00022741"/>
    </source>
</evidence>
<dbReference type="InterPro" id="IPR001870">
    <property type="entry name" value="B30.2/SPRY"/>
</dbReference>
<dbReference type="PRINTS" id="PR01407">
    <property type="entry name" value="BUTYPHLNCDUF"/>
</dbReference>
<dbReference type="FunFam" id="2.60.120.920:FF:000037">
    <property type="entry name" value="Si:dkey-191j3.2"/>
    <property type="match status" value="1"/>
</dbReference>
<dbReference type="InterPro" id="IPR029495">
    <property type="entry name" value="NACHT-assoc"/>
</dbReference>
<dbReference type="Pfam" id="PF13516">
    <property type="entry name" value="LRR_6"/>
    <property type="match status" value="3"/>
</dbReference>
<dbReference type="SUPFAM" id="SSF49899">
    <property type="entry name" value="Concanavalin A-like lectins/glucanases"/>
    <property type="match status" value="1"/>
</dbReference>
<dbReference type="InterPro" id="IPR003879">
    <property type="entry name" value="Butyrophylin_SPRY"/>
</dbReference>
<dbReference type="Pfam" id="PF17776">
    <property type="entry name" value="NLRC4_HD2"/>
    <property type="match status" value="1"/>
</dbReference>
<dbReference type="SUPFAM" id="SSF52047">
    <property type="entry name" value="RNI-like"/>
    <property type="match status" value="1"/>
</dbReference>
<dbReference type="Gene3D" id="3.80.10.10">
    <property type="entry name" value="Ribonuclease Inhibitor"/>
    <property type="match status" value="1"/>
</dbReference>
<evidence type="ECO:0000256" key="1">
    <source>
        <dbReference type="ARBA" id="ARBA00004496"/>
    </source>
</evidence>
<sequence length="968" mass="111223">MEYRESTAPHTKQKRTSQKTSSSSPEPSVVSLRSETSMQNPPELSDKTGTSDFISNITHKHDLSPVVHQDCQDESVDDVLQRVKDKHKIIMKNKYESLFEGIKAQENQTLLKRIYTQLYIIEGENEGVNEEHEVLHMEKQPRRTQDLQDTPIYCNDIFKAQSHQRDKIKSVLTKGIAGIGKTVSVHKFILDWAEGTANQDVDFMFLLPFRELNLIREHRYSLHKLLLDFHPELQDVDSQIYEECKVVFIFDGLDESRMTLMFSDHSEKVSDVTDTSSVAVLMSNLMKGDLLPSALIWITSRPAAANQIPSKYITRVTEIQGFNDAQKEEYFRKRISDKHQASRIMSHIRRARSLHIMCHIPVFCWISSTVLQKILTQDHSEEIPKTLSEMYIHFLLIQMKMKNEKYDPERDPEINREVIVKLAEVAFKQLMKGNVMFYEEDLRECGIDIPDASVYSGICTEIFKEESVFHQRKIYSFIHLTVQEFLAAFYAFYYHVIKNMNTLQFLDVVHALHKEAVDRSLENKTGHLDLFLRFLLGISLESNQRLLHDLLTHTVDTSQTIKKTTQYIKEKIKLENLSAERSINLFLCLSEVNDQTLNREIEEFVRSDKHSEKKLSAAHCSAIAFMLQMSEDVMDEFDLKKYNTTQEGRRRLIPAVNNCTRALLADCNIADQLCEIIASALKSSNSLKELDLSNNDLQDSGVKLISDALKNTNCHLQILRLSGCMVTDEGCCYLASALSSNPSHLRELDLSYNHPQHSTLQLLAYQDDPNYTLNKLNVEHGGHLRITPGLRKYVCNLTLDPNTANVRLLLSEGYKKVTHVEEQSYPDHPDRFENYEQVLCGESLTGRCYWETEWSGWADISVTYKRIGRKGRSDDCNFGLNEKSWNLSCINGRFTAWHNKSNIEIRPPLHPSSKVGVYVDCPAGTVSFYSVSDTHTLTHLHTFNTMFNEPLYSGFGVFYSNCSVSLLD</sequence>
<dbReference type="InterPro" id="IPR013320">
    <property type="entry name" value="ConA-like_dom_sf"/>
</dbReference>
<reference evidence="10 11" key="1">
    <citation type="journal article" date="2019" name="Mol. Ecol. Resour.">
        <title>Chromosome-level genome assembly of Triplophysa tibetana, a fish adapted to the harsh high-altitude environment of the Tibetan Plateau.</title>
        <authorList>
            <person name="Yang X."/>
            <person name="Liu H."/>
            <person name="Ma Z."/>
            <person name="Zou Y."/>
            <person name="Zou M."/>
            <person name="Mao Y."/>
            <person name="Li X."/>
            <person name="Wang H."/>
            <person name="Chen T."/>
            <person name="Wang W."/>
            <person name="Yang R."/>
        </authorList>
    </citation>
    <scope>NUCLEOTIDE SEQUENCE [LARGE SCALE GENOMIC DNA]</scope>
    <source>
        <strain evidence="10">TTIB1903HZAU</strain>
        <tissue evidence="10">Muscle</tissue>
    </source>
</reference>
<dbReference type="Pfam" id="PF00622">
    <property type="entry name" value="SPRY"/>
    <property type="match status" value="1"/>
</dbReference>
<evidence type="ECO:0000259" key="9">
    <source>
        <dbReference type="PROSITE" id="PS50837"/>
    </source>
</evidence>
<keyword evidence="11" id="KW-1185">Reference proteome</keyword>
<evidence type="ECO:0000256" key="4">
    <source>
        <dbReference type="ARBA" id="ARBA00022737"/>
    </source>
</evidence>
<dbReference type="Gene3D" id="2.60.120.920">
    <property type="match status" value="1"/>
</dbReference>
<dbReference type="InterPro" id="IPR003877">
    <property type="entry name" value="SPRY_dom"/>
</dbReference>
<evidence type="ECO:0000256" key="7">
    <source>
        <dbReference type="SAM" id="MobiDB-lite"/>
    </source>
</evidence>
<comment type="caution">
    <text evidence="10">The sequence shown here is derived from an EMBL/GenBank/DDBJ whole genome shotgun (WGS) entry which is preliminary data.</text>
</comment>
<dbReference type="SMART" id="SM00589">
    <property type="entry name" value="PRY"/>
    <property type="match status" value="1"/>
</dbReference>
<dbReference type="InterPro" id="IPR007111">
    <property type="entry name" value="NACHT_NTPase"/>
</dbReference>
<dbReference type="InterPro" id="IPR051261">
    <property type="entry name" value="NLR"/>
</dbReference>
<dbReference type="InterPro" id="IPR006574">
    <property type="entry name" value="PRY"/>
</dbReference>
<dbReference type="Pfam" id="PF17779">
    <property type="entry name" value="WHD_NOD2"/>
    <property type="match status" value="1"/>
</dbReference>
<dbReference type="PANTHER" id="PTHR24106">
    <property type="entry name" value="NACHT, LRR AND CARD DOMAINS-CONTAINING"/>
    <property type="match status" value="1"/>
</dbReference>
<evidence type="ECO:0000256" key="3">
    <source>
        <dbReference type="ARBA" id="ARBA00022614"/>
    </source>
</evidence>
<dbReference type="InterPro" id="IPR032675">
    <property type="entry name" value="LRR_dom_sf"/>
</dbReference>
<evidence type="ECO:0000259" key="8">
    <source>
        <dbReference type="PROSITE" id="PS50188"/>
    </source>
</evidence>
<name>A0A5A9PLU8_9TELE</name>